<evidence type="ECO:0000313" key="2">
    <source>
        <dbReference type="EMBL" id="MPN00360.1"/>
    </source>
</evidence>
<name>A0A645EG86_9ZZZZ</name>
<proteinExistence type="predicted"/>
<gene>
    <name evidence="2" type="ORF">SDC9_147554</name>
</gene>
<feature type="compositionally biased region" description="Basic and acidic residues" evidence="1">
    <location>
        <begin position="31"/>
        <end position="63"/>
    </location>
</feature>
<reference evidence="2" key="1">
    <citation type="submission" date="2019-08" db="EMBL/GenBank/DDBJ databases">
        <authorList>
            <person name="Kucharzyk K."/>
            <person name="Murdoch R.W."/>
            <person name="Higgins S."/>
            <person name="Loffler F."/>
        </authorList>
    </citation>
    <scope>NUCLEOTIDE SEQUENCE</scope>
</reference>
<sequence length="186" mass="21857">MLDTPLGGMVECHGQQRRNSNHQHQVLHHAGNRDFNRRPHKHMQAEGHQKRRDQRIYKNDRQRQGRVAVVNIDPDQAHNACGHNELQNDPSDQQRIVKNQAAHQKGCDRHHNVQDQQNHDQRDWMHGDLLHIPKSRAKAARKGHKSKKPGYQRRKPPQPHRKNHPNNQAGRRNQWHPLFDKSIKTA</sequence>
<feature type="region of interest" description="Disordered" evidence="1">
    <location>
        <begin position="16"/>
        <end position="65"/>
    </location>
</feature>
<protein>
    <submittedName>
        <fullName evidence="2">Uncharacterized protein</fullName>
    </submittedName>
</protein>
<organism evidence="2">
    <name type="scientific">bioreactor metagenome</name>
    <dbReference type="NCBI Taxonomy" id="1076179"/>
    <lineage>
        <taxon>unclassified sequences</taxon>
        <taxon>metagenomes</taxon>
        <taxon>ecological metagenomes</taxon>
    </lineage>
</organism>
<comment type="caution">
    <text evidence="2">The sequence shown here is derived from an EMBL/GenBank/DDBJ whole genome shotgun (WGS) entry which is preliminary data.</text>
</comment>
<feature type="compositionally biased region" description="Basic and acidic residues" evidence="1">
    <location>
        <begin position="105"/>
        <end position="119"/>
    </location>
</feature>
<accession>A0A645EG86</accession>
<dbReference type="AlphaFoldDB" id="A0A645EG86"/>
<feature type="region of interest" description="Disordered" evidence="1">
    <location>
        <begin position="135"/>
        <end position="186"/>
    </location>
</feature>
<feature type="compositionally biased region" description="Basic residues" evidence="1">
    <location>
        <begin position="16"/>
        <end position="27"/>
    </location>
</feature>
<feature type="region of interest" description="Disordered" evidence="1">
    <location>
        <begin position="97"/>
        <end position="119"/>
    </location>
</feature>
<evidence type="ECO:0000256" key="1">
    <source>
        <dbReference type="SAM" id="MobiDB-lite"/>
    </source>
</evidence>
<dbReference type="EMBL" id="VSSQ01046395">
    <property type="protein sequence ID" value="MPN00360.1"/>
    <property type="molecule type" value="Genomic_DNA"/>
</dbReference>
<feature type="compositionally biased region" description="Basic residues" evidence="1">
    <location>
        <begin position="135"/>
        <end position="164"/>
    </location>
</feature>